<organism evidence="1 2">
    <name type="scientific">Claviceps purpurea (strain 20.1)</name>
    <name type="common">Ergot fungus</name>
    <name type="synonym">Sphacelia segetum</name>
    <dbReference type="NCBI Taxonomy" id="1111077"/>
    <lineage>
        <taxon>Eukaryota</taxon>
        <taxon>Fungi</taxon>
        <taxon>Dikarya</taxon>
        <taxon>Ascomycota</taxon>
        <taxon>Pezizomycotina</taxon>
        <taxon>Sordariomycetes</taxon>
        <taxon>Hypocreomycetidae</taxon>
        <taxon>Hypocreales</taxon>
        <taxon>Clavicipitaceae</taxon>
        <taxon>Claviceps</taxon>
    </lineage>
</organism>
<proteinExistence type="predicted"/>
<dbReference type="Proteomes" id="UP000016801">
    <property type="component" value="Unassembled WGS sequence"/>
</dbReference>
<comment type="caution">
    <text evidence="1">The sequence shown here is derived from an EMBL/GenBank/DDBJ whole genome shotgun (WGS) entry which is preliminary data.</text>
</comment>
<name>M1WC28_CLAP2</name>
<dbReference type="VEuPathDB" id="FungiDB:CPUR_05266"/>
<dbReference type="eggNOG" id="ENOG502S69X">
    <property type="taxonomic scope" value="Eukaryota"/>
</dbReference>
<gene>
    <name evidence="1" type="ORF">CPUR_05266</name>
</gene>
<dbReference type="SUPFAM" id="SSF48452">
    <property type="entry name" value="TPR-like"/>
    <property type="match status" value="1"/>
</dbReference>
<reference evidence="1 2" key="1">
    <citation type="journal article" date="2013" name="PLoS Genet.">
        <title>Plant-symbiotic fungi as chemical engineers: Multi-genome analysis of the Clavicipitaceae reveals dynamics of alkaloid loci.</title>
        <authorList>
            <person name="Schardl C.L."/>
            <person name="Young C.A."/>
            <person name="Hesse U."/>
            <person name="Amyotte S.G."/>
            <person name="Andreeva K."/>
            <person name="Calie P.J."/>
            <person name="Fleetwood D.J."/>
            <person name="Haws D.C."/>
            <person name="Moore N."/>
            <person name="Oeser B."/>
            <person name="Panaccione D.G."/>
            <person name="Schweri K.K."/>
            <person name="Voisey C.R."/>
            <person name="Farman M.L."/>
            <person name="Jaromczyk J.W."/>
            <person name="Roe B.A."/>
            <person name="O'Sullivan D.M."/>
            <person name="Scott B."/>
            <person name="Tudzynski P."/>
            <person name="An Z."/>
            <person name="Arnaoudova E.G."/>
            <person name="Bullock C.T."/>
            <person name="Charlton N.D."/>
            <person name="Chen L."/>
            <person name="Cox M."/>
            <person name="Dinkins R.D."/>
            <person name="Florea S."/>
            <person name="Glenn A.E."/>
            <person name="Gordon A."/>
            <person name="Gueldener U."/>
            <person name="Harris D.R."/>
            <person name="Hollin W."/>
            <person name="Jaromczyk J."/>
            <person name="Johnson R.D."/>
            <person name="Khan A.K."/>
            <person name="Leistner E."/>
            <person name="Leuchtmann A."/>
            <person name="Li C."/>
            <person name="Liu J."/>
            <person name="Liu J."/>
            <person name="Liu M."/>
            <person name="Mace W."/>
            <person name="Machado C."/>
            <person name="Nagabhyru P."/>
            <person name="Pan J."/>
            <person name="Schmid J."/>
            <person name="Sugawara K."/>
            <person name="Steiner U."/>
            <person name="Takach J.E."/>
            <person name="Tanaka E."/>
            <person name="Webb J.S."/>
            <person name="Wilson E.V."/>
            <person name="Wiseman J.L."/>
            <person name="Yoshida R."/>
            <person name="Zeng Z."/>
        </authorList>
    </citation>
    <scope>NUCLEOTIDE SEQUENCE [LARGE SCALE GENOMIC DNA]</scope>
    <source>
        <strain evidence="1 2">20.1</strain>
    </source>
</reference>
<dbReference type="AlphaFoldDB" id="M1WC28"/>
<dbReference type="STRING" id="1111077.M1WC28"/>
<evidence type="ECO:0000313" key="2">
    <source>
        <dbReference type="Proteomes" id="UP000016801"/>
    </source>
</evidence>
<accession>M1WC28</accession>
<dbReference type="Gene3D" id="1.25.40.10">
    <property type="entry name" value="Tetratricopeptide repeat domain"/>
    <property type="match status" value="1"/>
</dbReference>
<protein>
    <submittedName>
        <fullName evidence="1">Uncharacterized protein</fullName>
    </submittedName>
</protein>
<sequence length="491" mass="56165">MSSYYPEPRMAEMIARNRRIDEAKKHDLALMNSYETIESCPCPYRRRQICGCKNSNKVVALGGSIIVREAMELCHCELSIQFGNSKCCHCVLSRYSGNGKCDNVHHLEALNGRAATFEAMGEFDLAKKQAEWILEMAPQLPDGYLRLGSIAQLQKNDDFAWEIYTTGIEAVKETTMDSSPKLQSLQYPLSVAFPRLEQLYIGPFVPFFDSEPVSIWRDKRNDIWPHLKVLIVEVENVGRPGPATAKMRSAIRNLTCINRGNSLRHIRLDFDNGWPDTDIFSGSDDLLPDFDIVQDSDFQNLQSFRSTSLSISPDGARNLLYKAIQTEQLTSFDIVFPRKTRYYERDQCISPISGYVEEWHADHLRGYDWTRGAPSIQSLGCYGLRIHPPTDFNQGHVVAEFLATFPNLRTLSMECRYRNAADFASFLIEIWRVTHLETMYLDGHYVSDKSCDQIRQAALDHGVELMTIPGTEFEGDEGFQLSRDWRFSLRE</sequence>
<keyword evidence="2" id="KW-1185">Reference proteome</keyword>
<dbReference type="InterPro" id="IPR011990">
    <property type="entry name" value="TPR-like_helical_dom_sf"/>
</dbReference>
<dbReference type="EMBL" id="CAGA01000030">
    <property type="protein sequence ID" value="CCE31413.1"/>
    <property type="molecule type" value="Genomic_DNA"/>
</dbReference>
<evidence type="ECO:0000313" key="1">
    <source>
        <dbReference type="EMBL" id="CCE31413.1"/>
    </source>
</evidence>
<dbReference type="OrthoDB" id="629492at2759"/>
<dbReference type="HOGENOM" id="CLU_010622_0_0_1"/>